<evidence type="ECO:0000313" key="2">
    <source>
        <dbReference type="Proteomes" id="UP000607397"/>
    </source>
</evidence>
<dbReference type="AlphaFoldDB" id="A0A8K2A903"/>
<comment type="caution">
    <text evidence="1">The sequence shown here is derived from an EMBL/GenBank/DDBJ whole genome shotgun (WGS) entry which is preliminary data.</text>
</comment>
<evidence type="ECO:0000313" key="1">
    <source>
        <dbReference type="EMBL" id="NCJ07460.1"/>
    </source>
</evidence>
<keyword evidence="2" id="KW-1185">Reference proteome</keyword>
<proteinExistence type="predicted"/>
<name>A0A8K2A903_9CYAN</name>
<organism evidence="1 2">
    <name type="scientific">Petrachloros mirabilis ULC683</name>
    <dbReference type="NCBI Taxonomy" id="2781853"/>
    <lineage>
        <taxon>Bacteria</taxon>
        <taxon>Bacillati</taxon>
        <taxon>Cyanobacteriota</taxon>
        <taxon>Cyanophyceae</taxon>
        <taxon>Synechococcales</taxon>
        <taxon>Petrachlorosaceae</taxon>
        <taxon>Petrachloros</taxon>
        <taxon>Petrachloros mirabilis</taxon>
    </lineage>
</organism>
<reference evidence="1" key="1">
    <citation type="submission" date="2019-12" db="EMBL/GenBank/DDBJ databases">
        <title>High-Quality draft genome sequences of three cyanobacteria isolated from the limestone walls of the Old Cathedral of Coimbra.</title>
        <authorList>
            <person name="Tiago I."/>
            <person name="Soares F."/>
            <person name="Portugal A."/>
        </authorList>
    </citation>
    <scope>NUCLEOTIDE SEQUENCE [LARGE SCALE GENOMIC DNA]</scope>
    <source>
        <strain evidence="1">C</strain>
    </source>
</reference>
<sequence>MVGVILAGAVLSGAGVGFASALRAEHKTQAETQGRNKLNLALDFIAEDIREALSVSSSEPLGWTDWEPASNDYQPVLYLEKPAIAPSTTPQRVVYYVVDSAVDGEGWRGSHMIYRSDEPGEKGFPLVDAIAASPTSSCTGGGTEVTAAGLKLFLEGSSIQVCLNGTIGESLKLGTSTRVFVRSVEASN</sequence>
<dbReference type="EMBL" id="WVIC01000026">
    <property type="protein sequence ID" value="NCJ07460.1"/>
    <property type="molecule type" value="Genomic_DNA"/>
</dbReference>
<dbReference type="Proteomes" id="UP000607397">
    <property type="component" value="Unassembled WGS sequence"/>
</dbReference>
<accession>A0A8K2A903</accession>
<protein>
    <submittedName>
        <fullName evidence="1">Uncharacterized protein</fullName>
    </submittedName>
</protein>
<gene>
    <name evidence="1" type="ORF">GS597_13265</name>
</gene>